<dbReference type="Proteomes" id="UP000790709">
    <property type="component" value="Unassembled WGS sequence"/>
</dbReference>
<accession>A0ACB8B3B5</accession>
<name>A0ACB8B3B5_9AGAM</name>
<evidence type="ECO:0000313" key="1">
    <source>
        <dbReference type="EMBL" id="KAH7920039.1"/>
    </source>
</evidence>
<sequence>MQAILLTRAYALCNCSKRILAFLLVCFSCQAITVLVITGMLFNFPIVEKYIFSVGPLVGSVFEGFNADFSVLQPLLIISIIVQLAFDAVLLAIALFVSVKHGLQSRRLNKGWSVNPLVKALIADQTLYFVWFAVWQATAIPEWIPNSTAGGSAVFSGFVNVFNGLAVIAGPRMVISLRAQETKTREGTLCAEMSTIQFGARVPPYQSVGEGEPKPLVDDNQNLDSGHQVEMNSNLEYEQP</sequence>
<reference evidence="1" key="1">
    <citation type="journal article" date="2021" name="New Phytol.">
        <title>Evolutionary innovations through gain and loss of genes in the ectomycorrhizal Boletales.</title>
        <authorList>
            <person name="Wu G."/>
            <person name="Miyauchi S."/>
            <person name="Morin E."/>
            <person name="Kuo A."/>
            <person name="Drula E."/>
            <person name="Varga T."/>
            <person name="Kohler A."/>
            <person name="Feng B."/>
            <person name="Cao Y."/>
            <person name="Lipzen A."/>
            <person name="Daum C."/>
            <person name="Hundley H."/>
            <person name="Pangilinan J."/>
            <person name="Johnson J."/>
            <person name="Barry K."/>
            <person name="LaButti K."/>
            <person name="Ng V."/>
            <person name="Ahrendt S."/>
            <person name="Min B."/>
            <person name="Choi I.G."/>
            <person name="Park H."/>
            <person name="Plett J.M."/>
            <person name="Magnuson J."/>
            <person name="Spatafora J.W."/>
            <person name="Nagy L.G."/>
            <person name="Henrissat B."/>
            <person name="Grigoriev I.V."/>
            <person name="Yang Z.L."/>
            <person name="Xu J."/>
            <person name="Martin F.M."/>
        </authorList>
    </citation>
    <scope>NUCLEOTIDE SEQUENCE</scope>
    <source>
        <strain evidence="1">KUC20120723A-06</strain>
    </source>
</reference>
<gene>
    <name evidence="1" type="ORF">BV22DRAFT_831534</name>
</gene>
<evidence type="ECO:0000313" key="2">
    <source>
        <dbReference type="Proteomes" id="UP000790709"/>
    </source>
</evidence>
<keyword evidence="2" id="KW-1185">Reference proteome</keyword>
<comment type="caution">
    <text evidence="1">The sequence shown here is derived from an EMBL/GenBank/DDBJ whole genome shotgun (WGS) entry which is preliminary data.</text>
</comment>
<protein>
    <submittedName>
        <fullName evidence="1">Uncharacterized protein</fullName>
    </submittedName>
</protein>
<proteinExistence type="predicted"/>
<organism evidence="1 2">
    <name type="scientific">Leucogyrophana mollusca</name>
    <dbReference type="NCBI Taxonomy" id="85980"/>
    <lineage>
        <taxon>Eukaryota</taxon>
        <taxon>Fungi</taxon>
        <taxon>Dikarya</taxon>
        <taxon>Basidiomycota</taxon>
        <taxon>Agaricomycotina</taxon>
        <taxon>Agaricomycetes</taxon>
        <taxon>Agaricomycetidae</taxon>
        <taxon>Boletales</taxon>
        <taxon>Boletales incertae sedis</taxon>
        <taxon>Leucogyrophana</taxon>
    </lineage>
</organism>
<dbReference type="EMBL" id="MU266610">
    <property type="protein sequence ID" value="KAH7920039.1"/>
    <property type="molecule type" value="Genomic_DNA"/>
</dbReference>